<dbReference type="GO" id="GO:0009378">
    <property type="term" value="F:four-way junction helicase activity"/>
    <property type="evidence" value="ECO:0007669"/>
    <property type="project" value="TreeGrafter"/>
</dbReference>
<evidence type="ECO:0000256" key="1">
    <source>
        <dbReference type="ARBA" id="ARBA00005446"/>
    </source>
</evidence>
<dbReference type="InterPro" id="IPR027417">
    <property type="entry name" value="P-loop_NTPase"/>
</dbReference>
<dbReference type="AlphaFoldDB" id="A0AAN6HC23"/>
<dbReference type="InterPro" id="IPR014001">
    <property type="entry name" value="Helicase_ATP-bd"/>
</dbReference>
<dbReference type="GO" id="GO:0005694">
    <property type="term" value="C:chromosome"/>
    <property type="evidence" value="ECO:0007669"/>
    <property type="project" value="TreeGrafter"/>
</dbReference>
<comment type="caution">
    <text evidence="3">The sequence shown here is derived from an EMBL/GenBank/DDBJ whole genome shotgun (WGS) entry which is preliminary data.</text>
</comment>
<dbReference type="SUPFAM" id="SSF52540">
    <property type="entry name" value="P-loop containing nucleoside triphosphate hydrolases"/>
    <property type="match status" value="1"/>
</dbReference>
<feature type="domain" description="Helicase ATP-binding" evidence="2">
    <location>
        <begin position="242"/>
        <end position="365"/>
    </location>
</feature>
<keyword evidence="4" id="KW-1185">Reference proteome</keyword>
<evidence type="ECO:0000313" key="3">
    <source>
        <dbReference type="EMBL" id="KAK0964000.1"/>
    </source>
</evidence>
<dbReference type="GO" id="GO:0003676">
    <property type="term" value="F:nucleic acid binding"/>
    <property type="evidence" value="ECO:0007669"/>
    <property type="project" value="InterPro"/>
</dbReference>
<gene>
    <name evidence="3" type="ORF">LTR91_018715</name>
</gene>
<dbReference type="GO" id="GO:0005524">
    <property type="term" value="F:ATP binding"/>
    <property type="evidence" value="ECO:0007669"/>
    <property type="project" value="InterPro"/>
</dbReference>
<evidence type="ECO:0000313" key="4">
    <source>
        <dbReference type="Proteomes" id="UP001175353"/>
    </source>
</evidence>
<sequence>MIHTNYRKQQSQQGLYQDSVRFLPQPIGTLLLDSIVYVLPLRERFLRQSLPSGLLSPLLWEQGGKVWSDARLSSCPEAACVRARIPRLHVSNWRQITVAIVKTKFAGDTNCFDVDAVDPDGEEIEEDVRTMTEQRNHRTRTVNRAYVNTAPSSTTFANLYIRKGLRASQLWQAFWGSDMVFADHKRKAGRDVEPTLTKRIAKGIYKPRESWSSGPLLQELRRLYYQSPDMQWKSKEQERALATMMMWQEKIIAILPTGGGKSMLFMLPCTLPEAGVTILVVPLVALRGDLLRRVRELGIDHLEWTPEEQQDASLVFVSAEAASEPKFLQYAPHLVDNQRLDRIVVDECHLTITAADYRNSIVELSQDPELAADQDKAVLYVRSRDEARDLAALLECDVYVGGDSLTNAEKSAFLQQWTSNPQRSFLVATTALAEASTIPWSV</sequence>
<reference evidence="3" key="1">
    <citation type="submission" date="2023-06" db="EMBL/GenBank/DDBJ databases">
        <title>Black Yeasts Isolated from many extreme environments.</title>
        <authorList>
            <person name="Coleine C."/>
            <person name="Stajich J.E."/>
            <person name="Selbmann L."/>
        </authorList>
    </citation>
    <scope>NUCLEOTIDE SEQUENCE</scope>
    <source>
        <strain evidence="3">CCFEE 5200</strain>
    </source>
</reference>
<dbReference type="Pfam" id="PF00270">
    <property type="entry name" value="DEAD"/>
    <property type="match status" value="1"/>
</dbReference>
<accession>A0AAN6HC23</accession>
<name>A0AAN6HC23_9PEZI</name>
<dbReference type="InterPro" id="IPR011545">
    <property type="entry name" value="DEAD/DEAH_box_helicase_dom"/>
</dbReference>
<organism evidence="3 4">
    <name type="scientific">Friedmanniomyces endolithicus</name>
    <dbReference type="NCBI Taxonomy" id="329885"/>
    <lineage>
        <taxon>Eukaryota</taxon>
        <taxon>Fungi</taxon>
        <taxon>Dikarya</taxon>
        <taxon>Ascomycota</taxon>
        <taxon>Pezizomycotina</taxon>
        <taxon>Dothideomycetes</taxon>
        <taxon>Dothideomycetidae</taxon>
        <taxon>Mycosphaerellales</taxon>
        <taxon>Teratosphaeriaceae</taxon>
        <taxon>Friedmanniomyces</taxon>
    </lineage>
</organism>
<dbReference type="GO" id="GO:0000724">
    <property type="term" value="P:double-strand break repair via homologous recombination"/>
    <property type="evidence" value="ECO:0007669"/>
    <property type="project" value="TreeGrafter"/>
</dbReference>
<dbReference type="GO" id="GO:0043138">
    <property type="term" value="F:3'-5' DNA helicase activity"/>
    <property type="evidence" value="ECO:0007669"/>
    <property type="project" value="TreeGrafter"/>
</dbReference>
<dbReference type="PANTHER" id="PTHR13710:SF154">
    <property type="entry name" value="RECQ HELICASE, PUTATIVE (AFU_ORTHOLOGUE AFUA_6G14720)-RELATED"/>
    <property type="match status" value="1"/>
</dbReference>
<dbReference type="Proteomes" id="UP001175353">
    <property type="component" value="Unassembled WGS sequence"/>
</dbReference>
<proteinExistence type="inferred from homology"/>
<comment type="similarity">
    <text evidence="1">Belongs to the helicase family. RecQ subfamily.</text>
</comment>
<dbReference type="GO" id="GO:0005737">
    <property type="term" value="C:cytoplasm"/>
    <property type="evidence" value="ECO:0007669"/>
    <property type="project" value="TreeGrafter"/>
</dbReference>
<dbReference type="PROSITE" id="PS51192">
    <property type="entry name" value="HELICASE_ATP_BIND_1"/>
    <property type="match status" value="1"/>
</dbReference>
<protein>
    <recommendedName>
        <fullName evidence="2">Helicase ATP-binding domain-containing protein</fullName>
    </recommendedName>
</protein>
<dbReference type="EMBL" id="JAUJLE010000267">
    <property type="protein sequence ID" value="KAK0964000.1"/>
    <property type="molecule type" value="Genomic_DNA"/>
</dbReference>
<dbReference type="PANTHER" id="PTHR13710">
    <property type="entry name" value="DNA HELICASE RECQ FAMILY MEMBER"/>
    <property type="match status" value="1"/>
</dbReference>
<evidence type="ECO:0000259" key="2">
    <source>
        <dbReference type="PROSITE" id="PS51192"/>
    </source>
</evidence>
<dbReference type="Gene3D" id="3.40.50.300">
    <property type="entry name" value="P-loop containing nucleotide triphosphate hydrolases"/>
    <property type="match status" value="1"/>
</dbReference>